<feature type="domain" description="Out at first C-terminal" evidence="1">
    <location>
        <begin position="38"/>
        <end position="106"/>
    </location>
</feature>
<accession>A0A9P0F0X8</accession>
<evidence type="ECO:0000313" key="3">
    <source>
        <dbReference type="Proteomes" id="UP001152759"/>
    </source>
</evidence>
<organism evidence="2 3">
    <name type="scientific">Bemisia tabaci</name>
    <name type="common">Sweetpotato whitefly</name>
    <name type="synonym">Aleurodes tabaci</name>
    <dbReference type="NCBI Taxonomy" id="7038"/>
    <lineage>
        <taxon>Eukaryota</taxon>
        <taxon>Metazoa</taxon>
        <taxon>Ecdysozoa</taxon>
        <taxon>Arthropoda</taxon>
        <taxon>Hexapoda</taxon>
        <taxon>Insecta</taxon>
        <taxon>Pterygota</taxon>
        <taxon>Neoptera</taxon>
        <taxon>Paraneoptera</taxon>
        <taxon>Hemiptera</taxon>
        <taxon>Sternorrhyncha</taxon>
        <taxon>Aleyrodoidea</taxon>
        <taxon>Aleyrodidae</taxon>
        <taxon>Aleyrodinae</taxon>
        <taxon>Bemisia</taxon>
    </lineage>
</organism>
<evidence type="ECO:0000259" key="1">
    <source>
        <dbReference type="Pfam" id="PF22873"/>
    </source>
</evidence>
<dbReference type="EMBL" id="OU963864">
    <property type="protein sequence ID" value="CAH0387226.1"/>
    <property type="molecule type" value="Genomic_DNA"/>
</dbReference>
<gene>
    <name evidence="2" type="ORF">BEMITA_LOCUS6267</name>
</gene>
<dbReference type="InterPro" id="IPR026315">
    <property type="entry name" value="Oaf"/>
</dbReference>
<dbReference type="InterPro" id="IPR053897">
    <property type="entry name" value="Oaf_C"/>
</dbReference>
<protein>
    <recommendedName>
        <fullName evidence="1">Out at first C-terminal domain-containing protein</fullName>
    </recommendedName>
</protein>
<proteinExistence type="predicted"/>
<reference evidence="2" key="1">
    <citation type="submission" date="2021-12" db="EMBL/GenBank/DDBJ databases">
        <authorList>
            <person name="King R."/>
        </authorList>
    </citation>
    <scope>NUCLEOTIDE SEQUENCE</scope>
</reference>
<dbReference type="Proteomes" id="UP001152759">
    <property type="component" value="Chromosome 3"/>
</dbReference>
<keyword evidence="3" id="KW-1185">Reference proteome</keyword>
<name>A0A9P0F0X8_BEMTA</name>
<dbReference type="AlphaFoldDB" id="A0A9P0F0X8"/>
<dbReference type="PANTHER" id="PTHR13423:SF2">
    <property type="entry name" value="OUT AT FIRST PROTEIN HOMOLOG"/>
    <property type="match status" value="1"/>
</dbReference>
<evidence type="ECO:0000313" key="2">
    <source>
        <dbReference type="EMBL" id="CAH0387226.1"/>
    </source>
</evidence>
<dbReference type="Pfam" id="PF22873">
    <property type="entry name" value="OAF_C"/>
    <property type="match status" value="1"/>
</dbReference>
<sequence length="107" mass="12302">MHGTNGRASLINLMSAVKHLPNSNNIDLSSSKHKTHTRCMNTMELWAPCTCQLELCIGWYPCGLKYCKSASSKLVDSSYRCGIKTCKKCYMFRYHVKQKQFCLWDEV</sequence>
<dbReference type="PANTHER" id="PTHR13423">
    <property type="entry name" value="OUT AT FIRST"/>
    <property type="match status" value="1"/>
</dbReference>